<dbReference type="InterPro" id="IPR032675">
    <property type="entry name" value="LRR_dom_sf"/>
</dbReference>
<sequence>MNRRNLRNPKEELFKNNLQRLTLNDQTLTNLDLSHYEIGSEGMEALSECLKANQALTNLDLSNNQIGDEGMKVLSESLKCNQTLTNLDLSYNEIGAKGIQVLCESLKVNQTLINLKLSMNQIVGEGMQAVLKALKANHQFINLNLYRNKIGAEGLKYLSEALKVNQTLTRLDLCGIKLDFIKIKKTLTKSVKVGNLQLFQELIQIEKIPLIYHQSSDDVEDIPNNQEENTIFHTAVFHHQTEILFHLLFANNEKTDQEIISKRNFLLNFKNAKTKKIAIDLLNPNEILIQDFKNYYNQFISSQLSSFSSLSSSTSNFNNNEHNNNNFPNKLIAEKEIILMRIGKEWKTIKNEFQNELTEKQKQLFLKWLYCPVSFNFQEKQIILEIFKLLNINQNEKQTLFTNEKLLNDFQNYITKYANSEKKIFQINLKKK</sequence>
<dbReference type="PANTHER" id="PTHR24111">
    <property type="entry name" value="LEUCINE-RICH REPEAT-CONTAINING PROTEIN 34"/>
    <property type="match status" value="1"/>
</dbReference>
<comment type="caution">
    <text evidence="2">The sequence shown here is derived from an EMBL/GenBank/DDBJ whole genome shotgun (WGS) entry which is preliminary data.</text>
</comment>
<gene>
    <name evidence="2" type="ORF">M0812_22779</name>
</gene>
<dbReference type="EMBL" id="JANTQA010000047">
    <property type="protein sequence ID" value="KAJ3433810.1"/>
    <property type="molecule type" value="Genomic_DNA"/>
</dbReference>
<dbReference type="AlphaFoldDB" id="A0AAV7Z107"/>
<dbReference type="InterPro" id="IPR001611">
    <property type="entry name" value="Leu-rich_rpt"/>
</dbReference>
<dbReference type="InterPro" id="IPR052201">
    <property type="entry name" value="LRR-containing_regulator"/>
</dbReference>
<keyword evidence="1" id="KW-0677">Repeat</keyword>
<accession>A0AAV7Z107</accession>
<reference evidence="2" key="1">
    <citation type="submission" date="2022-08" db="EMBL/GenBank/DDBJ databases">
        <title>Novel sulphate-reducing endosymbionts in the free-living metamonad Anaeramoeba.</title>
        <authorList>
            <person name="Jerlstrom-Hultqvist J."/>
            <person name="Cepicka I."/>
            <person name="Gallot-Lavallee L."/>
            <person name="Salas-Leiva D."/>
            <person name="Curtis B.A."/>
            <person name="Zahonova K."/>
            <person name="Pipaliya S."/>
            <person name="Dacks J."/>
            <person name="Roger A.J."/>
        </authorList>
    </citation>
    <scope>NUCLEOTIDE SEQUENCE</scope>
    <source>
        <strain evidence="2">Busselton2</strain>
    </source>
</reference>
<dbReference type="Proteomes" id="UP001146793">
    <property type="component" value="Unassembled WGS sequence"/>
</dbReference>
<evidence type="ECO:0000313" key="3">
    <source>
        <dbReference type="Proteomes" id="UP001146793"/>
    </source>
</evidence>
<evidence type="ECO:0000313" key="2">
    <source>
        <dbReference type="EMBL" id="KAJ3433810.1"/>
    </source>
</evidence>
<dbReference type="SMART" id="SM00368">
    <property type="entry name" value="LRR_RI"/>
    <property type="match status" value="5"/>
</dbReference>
<dbReference type="Pfam" id="PF13516">
    <property type="entry name" value="LRR_6"/>
    <property type="match status" value="4"/>
</dbReference>
<proteinExistence type="predicted"/>
<protein>
    <submittedName>
        <fullName evidence="2">Leucine rich repeat family protein</fullName>
    </submittedName>
</protein>
<organism evidence="2 3">
    <name type="scientific">Anaeramoeba flamelloides</name>
    <dbReference type="NCBI Taxonomy" id="1746091"/>
    <lineage>
        <taxon>Eukaryota</taxon>
        <taxon>Metamonada</taxon>
        <taxon>Anaeramoebidae</taxon>
        <taxon>Anaeramoeba</taxon>
    </lineage>
</organism>
<dbReference type="PANTHER" id="PTHR24111:SF0">
    <property type="entry name" value="LEUCINE-RICH REPEAT-CONTAINING PROTEIN"/>
    <property type="match status" value="1"/>
</dbReference>
<name>A0AAV7Z107_9EUKA</name>
<dbReference type="Gene3D" id="3.80.10.10">
    <property type="entry name" value="Ribonuclease Inhibitor"/>
    <property type="match status" value="2"/>
</dbReference>
<evidence type="ECO:0000256" key="1">
    <source>
        <dbReference type="ARBA" id="ARBA00022737"/>
    </source>
</evidence>
<dbReference type="SUPFAM" id="SSF52047">
    <property type="entry name" value="RNI-like"/>
    <property type="match status" value="1"/>
</dbReference>